<evidence type="ECO:0000313" key="3">
    <source>
        <dbReference type="Proteomes" id="UP000054359"/>
    </source>
</evidence>
<reference evidence="2 3" key="1">
    <citation type="submission" date="2013-11" db="EMBL/GenBank/DDBJ databases">
        <title>Genome sequencing of Stegodyphus mimosarum.</title>
        <authorList>
            <person name="Bechsgaard J."/>
        </authorList>
    </citation>
    <scope>NUCLEOTIDE SEQUENCE [LARGE SCALE GENOMIC DNA]</scope>
</reference>
<accession>A0A087UUD1</accession>
<feature type="compositionally biased region" description="Basic and acidic residues" evidence="1">
    <location>
        <begin position="861"/>
        <end position="880"/>
    </location>
</feature>
<gene>
    <name evidence="2" type="ORF">X975_20450</name>
</gene>
<dbReference type="EMBL" id="KK121657">
    <property type="protein sequence ID" value="KFM80970.1"/>
    <property type="molecule type" value="Genomic_DNA"/>
</dbReference>
<sequence>MCMATWSSYLWSPWHEAILAWLRLLEGLLVPVLLFCKDHALRSALRRTFQRRSGALSPLVGDDGPFQMYFDKDHFRKRGTFGSVTPIGIITNYRRTPGKKRRTRKSSGKYTLPGLHNGDSVLPKSCFSASILGTEPLSKLSCADLTSLEMWREEDEENFYATLSDDFSSFSCKSADDSALSEDIRINEELYGGSFTTIANDDFEFHDTRPCGGEVKMKPALTQSPPHTNSFNAGVSRNVSFKENVEKTEEIRKSIPYERGQDLFDFMNHQNEDEDKKDPNIFTLPSNEWIPGNVSTDPSSPETEKTPPRDVKNKFGTMSRCQKTTSYSMNDLDLIHRGSSMGNDLETTFILPVKSESTMSLYRLNVERDLDQLMISPSKSENNVNGDSGFGSGAQSTNPVWSGFLCRKPSDPFWNIRKPSTHATAAVTPTKNYPGILHPRMRKIPWISAWKKLDENSDRNENKNSHLRDNKMGWIDNITYIAKPDPAMSNTRDNHVGTIDEELSDLNSPIFNEDYNLNIFAKESGVLLENAYGKIVRDDCGVKVNFYGPNVQYDSKDDDYGNTENLLENRYDKPTCNTNENLGGNFTNSSRKIENIYQPLNAMAHEDSVGLDLDGNCTNHVQSQAVESTIGGDYSSDLYKCELRLNGGHYENLFGTKENIFAQCEDYKDRSKPGSVAENSKLERRGSERRESGRLKKNTHLVFQAEVDSVYGQLKKVKRKESLVRKKEELPELHTKELRRKESADNRSNKCDIKRKESKSRNDKQTDACWSKDTSESTYFGGDLGSSNVKSIPPKIEIEMKNVPNKNDLNLDNRFTKNEISDEIRCSLLRRESQNRRIRENNTDASQSKHDGLSRRGSAAQEHDKRAKLDRKESREKDRLYNRERKFNVERKDSGREVYSDNKDGLWQRKVDSKEIGKSVNVERKESGKRDRKDSSCQVNVERKDSGRKEFGSFEQRYGLHRRDSQIKKNSDVKNEGLWVNATPFHVQPPNGIKDELNGNAIRRDGRKDAFDMHRSPRKSNLIRKESKNRNDKPGEYQVKRKVSANRGKKEQDVGGSKIPRREFSNLPKSDSKWTQPQQNDINFDDFAKYREKCEDNFSHIQNLNRETSAERENSRMGQVLTYGKLNGNVSHNDEVYPFDTFQEQRRAQFTPNPKPVYDINENCRQKKLAITDFL</sequence>
<feature type="compositionally biased region" description="Basic and acidic residues" evidence="1">
    <location>
        <begin position="835"/>
        <end position="854"/>
    </location>
</feature>
<feature type="compositionally biased region" description="Basic and acidic residues" evidence="1">
    <location>
        <begin position="1023"/>
        <end position="1039"/>
    </location>
</feature>
<feature type="region of interest" description="Disordered" evidence="1">
    <location>
        <begin position="735"/>
        <end position="774"/>
    </location>
</feature>
<protein>
    <submittedName>
        <fullName evidence="2">Uncharacterized protein</fullName>
    </submittedName>
</protein>
<feature type="non-terminal residue" evidence="2">
    <location>
        <position position="1175"/>
    </location>
</feature>
<feature type="compositionally biased region" description="Basic and acidic residues" evidence="1">
    <location>
        <begin position="735"/>
        <end position="766"/>
    </location>
</feature>
<keyword evidence="3" id="KW-1185">Reference proteome</keyword>
<feature type="compositionally biased region" description="Basic and acidic residues" evidence="1">
    <location>
        <begin position="680"/>
        <end position="694"/>
    </location>
</feature>
<feature type="region of interest" description="Disordered" evidence="1">
    <location>
        <begin position="835"/>
        <end position="880"/>
    </location>
</feature>
<dbReference type="OMA" id="KIVRDDC"/>
<feature type="compositionally biased region" description="Basic and acidic residues" evidence="1">
    <location>
        <begin position="302"/>
        <end position="313"/>
    </location>
</feature>
<dbReference type="OrthoDB" id="6369020at2759"/>
<feature type="region of interest" description="Disordered" evidence="1">
    <location>
        <begin position="1005"/>
        <end position="1079"/>
    </location>
</feature>
<proteinExistence type="predicted"/>
<feature type="region of interest" description="Disordered" evidence="1">
    <location>
        <begin position="668"/>
        <end position="697"/>
    </location>
</feature>
<evidence type="ECO:0000313" key="2">
    <source>
        <dbReference type="EMBL" id="KFM80970.1"/>
    </source>
</evidence>
<evidence type="ECO:0000256" key="1">
    <source>
        <dbReference type="SAM" id="MobiDB-lite"/>
    </source>
</evidence>
<dbReference type="AlphaFoldDB" id="A0A087UUD1"/>
<organism evidence="2 3">
    <name type="scientific">Stegodyphus mimosarum</name>
    <name type="common">African social velvet spider</name>
    <dbReference type="NCBI Taxonomy" id="407821"/>
    <lineage>
        <taxon>Eukaryota</taxon>
        <taxon>Metazoa</taxon>
        <taxon>Ecdysozoa</taxon>
        <taxon>Arthropoda</taxon>
        <taxon>Chelicerata</taxon>
        <taxon>Arachnida</taxon>
        <taxon>Araneae</taxon>
        <taxon>Araneomorphae</taxon>
        <taxon>Entelegynae</taxon>
        <taxon>Eresoidea</taxon>
        <taxon>Eresidae</taxon>
        <taxon>Stegodyphus</taxon>
    </lineage>
</organism>
<feature type="region of interest" description="Disordered" evidence="1">
    <location>
        <begin position="918"/>
        <end position="944"/>
    </location>
</feature>
<feature type="region of interest" description="Disordered" evidence="1">
    <location>
        <begin position="270"/>
        <end position="315"/>
    </location>
</feature>
<dbReference type="Proteomes" id="UP000054359">
    <property type="component" value="Unassembled WGS sequence"/>
</dbReference>
<feature type="compositionally biased region" description="Polar residues" evidence="1">
    <location>
        <begin position="1067"/>
        <end position="1079"/>
    </location>
</feature>
<name>A0A087UUD1_STEMI</name>
<feature type="compositionally biased region" description="Basic and acidic residues" evidence="1">
    <location>
        <begin position="1005"/>
        <end position="1015"/>
    </location>
</feature>
<feature type="compositionally biased region" description="Basic and acidic residues" evidence="1">
    <location>
        <begin position="270"/>
        <end position="279"/>
    </location>
</feature>